<keyword evidence="2" id="KW-0560">Oxidoreductase</keyword>
<dbReference type="PROSITE" id="PS51725">
    <property type="entry name" value="ABM"/>
    <property type="match status" value="1"/>
</dbReference>
<dbReference type="AlphaFoldDB" id="A0A949TXB8"/>
<name>A0A949TXB8_9CLOT</name>
<dbReference type="RefSeq" id="WP_218321320.1">
    <property type="nucleotide sequence ID" value="NZ_JAEEGC010000072.1"/>
</dbReference>
<proteinExistence type="predicted"/>
<evidence type="ECO:0000313" key="2">
    <source>
        <dbReference type="EMBL" id="MBV7274253.1"/>
    </source>
</evidence>
<dbReference type="GO" id="GO:0004497">
    <property type="term" value="F:monooxygenase activity"/>
    <property type="evidence" value="ECO:0007669"/>
    <property type="project" value="UniProtKB-KW"/>
</dbReference>
<reference evidence="2" key="1">
    <citation type="submission" date="2020-12" db="EMBL/GenBank/DDBJ databases">
        <title>Clostridium thailandense sp. nov., a novel acetogenic bacterium isolated from peat land soil in Thailand.</title>
        <authorList>
            <person name="Chaikitkaew S."/>
            <person name="Birkeland N.K."/>
        </authorList>
    </citation>
    <scope>NUCLEOTIDE SEQUENCE</scope>
    <source>
        <strain evidence="2">PL3</strain>
    </source>
</reference>
<dbReference type="EMBL" id="JAEEGC010000072">
    <property type="protein sequence ID" value="MBV7274253.1"/>
    <property type="molecule type" value="Genomic_DNA"/>
</dbReference>
<sequence length="95" mass="11372">MIKVVAKKNVNEGEVEKVIKLYEELVRETRKETGCIKYELYQDEKNINILAVIEEWEDKECLNKHMNSEHFIRIVPMIRELTSEKSDMNIYNKLI</sequence>
<gene>
    <name evidence="2" type="ORF">I6U48_15210</name>
</gene>
<comment type="caution">
    <text evidence="2">The sequence shown here is derived from an EMBL/GenBank/DDBJ whole genome shotgun (WGS) entry which is preliminary data.</text>
</comment>
<evidence type="ECO:0000259" key="1">
    <source>
        <dbReference type="PROSITE" id="PS51725"/>
    </source>
</evidence>
<organism evidence="2 3">
    <name type="scientific">Clostridium thailandense</name>
    <dbReference type="NCBI Taxonomy" id="2794346"/>
    <lineage>
        <taxon>Bacteria</taxon>
        <taxon>Bacillati</taxon>
        <taxon>Bacillota</taxon>
        <taxon>Clostridia</taxon>
        <taxon>Eubacteriales</taxon>
        <taxon>Clostridiaceae</taxon>
        <taxon>Clostridium</taxon>
    </lineage>
</organism>
<dbReference type="PANTHER" id="PTHR33336">
    <property type="entry name" value="QUINOL MONOOXYGENASE YGIN-RELATED"/>
    <property type="match status" value="1"/>
</dbReference>
<keyword evidence="3" id="KW-1185">Reference proteome</keyword>
<dbReference type="Pfam" id="PF03992">
    <property type="entry name" value="ABM"/>
    <property type="match status" value="1"/>
</dbReference>
<feature type="domain" description="ABM" evidence="1">
    <location>
        <begin position="2"/>
        <end position="91"/>
    </location>
</feature>
<keyword evidence="2" id="KW-0503">Monooxygenase</keyword>
<dbReference type="PANTHER" id="PTHR33336:SF15">
    <property type="entry name" value="ABM DOMAIN-CONTAINING PROTEIN"/>
    <property type="match status" value="1"/>
</dbReference>
<dbReference type="InterPro" id="IPR050744">
    <property type="entry name" value="AI-2_Isomerase_LsrG"/>
</dbReference>
<accession>A0A949TXB8</accession>
<evidence type="ECO:0000313" key="3">
    <source>
        <dbReference type="Proteomes" id="UP000694308"/>
    </source>
</evidence>
<dbReference type="Proteomes" id="UP000694308">
    <property type="component" value="Unassembled WGS sequence"/>
</dbReference>
<protein>
    <submittedName>
        <fullName evidence="2">Antibiotic biosynthesis monooxygenase</fullName>
    </submittedName>
</protein>
<dbReference type="InterPro" id="IPR007138">
    <property type="entry name" value="ABM_dom"/>
</dbReference>